<gene>
    <name evidence="2" type="ORF">LL038_07850</name>
</gene>
<dbReference type="RefSeq" id="WP_216127734.1">
    <property type="nucleotide sequence ID" value="NZ_CP086239.1"/>
</dbReference>
<dbReference type="AlphaFoldDB" id="A0AA47I809"/>
<evidence type="ECO:0000259" key="1">
    <source>
        <dbReference type="SMART" id="SM00860"/>
    </source>
</evidence>
<dbReference type="SMART" id="SM00860">
    <property type="entry name" value="SMI1_KNR4"/>
    <property type="match status" value="1"/>
</dbReference>
<dbReference type="Proteomes" id="UP001164733">
    <property type="component" value="Chromosome"/>
</dbReference>
<dbReference type="PANTHER" id="PTHR47432:SF1">
    <property type="entry name" value="CELL WALL ASSEMBLY REGULATOR SMI1"/>
    <property type="match status" value="1"/>
</dbReference>
<reference evidence="2" key="1">
    <citation type="submission" date="2021-11" db="EMBL/GenBank/DDBJ databases">
        <title>Clostridia strains as spoilage organisms.</title>
        <authorList>
            <person name="Wambui J."/>
            <person name="Stevens M.J.A."/>
            <person name="Stephan R."/>
        </authorList>
    </citation>
    <scope>NUCLEOTIDE SEQUENCE</scope>
    <source>
        <strain evidence="2">CF009</strain>
    </source>
</reference>
<evidence type="ECO:0000313" key="2">
    <source>
        <dbReference type="EMBL" id="WAG62138.1"/>
    </source>
</evidence>
<dbReference type="EMBL" id="CP086239">
    <property type="protein sequence ID" value="WAG62138.1"/>
    <property type="molecule type" value="Genomic_DNA"/>
</dbReference>
<organism evidence="2 3">
    <name type="scientific">Clostridium estertheticum</name>
    <dbReference type="NCBI Taxonomy" id="238834"/>
    <lineage>
        <taxon>Bacteria</taxon>
        <taxon>Bacillati</taxon>
        <taxon>Bacillota</taxon>
        <taxon>Clostridia</taxon>
        <taxon>Eubacteriales</taxon>
        <taxon>Clostridiaceae</taxon>
        <taxon>Clostridium</taxon>
    </lineage>
</organism>
<accession>A0AA47I809</accession>
<feature type="domain" description="Knr4/Smi1-like" evidence="1">
    <location>
        <begin position="26"/>
        <end position="171"/>
    </location>
</feature>
<dbReference type="InterPro" id="IPR018958">
    <property type="entry name" value="Knr4/Smi1-like_dom"/>
</dbReference>
<name>A0AA47I809_9CLOT</name>
<evidence type="ECO:0000313" key="3">
    <source>
        <dbReference type="Proteomes" id="UP001164733"/>
    </source>
</evidence>
<protein>
    <submittedName>
        <fullName evidence="2">SMI1/KNR4 family protein</fullName>
    </submittedName>
</protein>
<sequence>MEKILEILDSNLIKLRPDFYSKLNNPLKESEIKNLEEKFNIIIPNDLKKLYHWKNGQSDDCYDSFVNNSMFMPLEDALDSAKEATSMIGLDFDVDNWWNENWIPIFHNGGGDHICYDISGIFTGQKGQLIEFWHADNDRNVIAPNLKSFIEAINKFYKTKEIKNFDEYFEIEKIKDFPKKFYVV</sequence>
<dbReference type="InterPro" id="IPR051873">
    <property type="entry name" value="KNR4/SMI1_regulator"/>
</dbReference>
<dbReference type="PANTHER" id="PTHR47432">
    <property type="entry name" value="CELL WALL ASSEMBLY REGULATOR SMI1"/>
    <property type="match status" value="1"/>
</dbReference>
<dbReference type="Pfam" id="PF09346">
    <property type="entry name" value="SMI1_KNR4"/>
    <property type="match status" value="1"/>
</dbReference>
<proteinExistence type="predicted"/>